<dbReference type="Proteomes" id="UP000070504">
    <property type="component" value="Unassembled WGS sequence"/>
</dbReference>
<evidence type="ECO:0000256" key="1">
    <source>
        <dbReference type="ARBA" id="ARBA00005380"/>
    </source>
</evidence>
<feature type="binding site" evidence="12">
    <location>
        <begin position="255"/>
        <end position="256"/>
    </location>
    <ligand>
        <name>ATP</name>
        <dbReference type="ChEBI" id="CHEBI:30616"/>
    </ligand>
</feature>
<feature type="binding site" evidence="12">
    <location>
        <position position="291"/>
    </location>
    <ligand>
        <name>K(+)</name>
        <dbReference type="ChEBI" id="CHEBI:29103"/>
    </ligand>
</feature>
<keyword evidence="6 12" id="KW-0547">Nucleotide-binding</keyword>
<feature type="binding site" evidence="12">
    <location>
        <position position="250"/>
    </location>
    <ligand>
        <name>K(+)</name>
        <dbReference type="ChEBI" id="CHEBI:29103"/>
    </ligand>
</feature>
<keyword evidence="5 12" id="KW-0479">Metal-binding</keyword>
<comment type="catalytic activity">
    <reaction evidence="12">
        <text>D-ribose + ATP = D-ribose 5-phosphate + ADP + H(+)</text>
        <dbReference type="Rhea" id="RHEA:13697"/>
        <dbReference type="ChEBI" id="CHEBI:15378"/>
        <dbReference type="ChEBI" id="CHEBI:30616"/>
        <dbReference type="ChEBI" id="CHEBI:47013"/>
        <dbReference type="ChEBI" id="CHEBI:78346"/>
        <dbReference type="ChEBI" id="CHEBI:456216"/>
        <dbReference type="EC" id="2.7.1.15"/>
    </reaction>
</comment>
<organism evidence="14 15">
    <name type="scientific">candidate division MSBL1 archaeon SCGC-AAA382K21</name>
    <dbReference type="NCBI Taxonomy" id="1698283"/>
    <lineage>
        <taxon>Archaea</taxon>
        <taxon>Methanobacteriati</taxon>
        <taxon>Methanobacteriota</taxon>
        <taxon>candidate division MSBL1</taxon>
    </lineage>
</organism>
<dbReference type="NCBIfam" id="TIGR02152">
    <property type="entry name" value="D_ribokin_bact"/>
    <property type="match status" value="1"/>
</dbReference>
<dbReference type="GO" id="GO:0005829">
    <property type="term" value="C:cytosol"/>
    <property type="evidence" value="ECO:0007669"/>
    <property type="project" value="TreeGrafter"/>
</dbReference>
<accession>A0A133VMA4</accession>
<evidence type="ECO:0000256" key="10">
    <source>
        <dbReference type="ARBA" id="ARBA00022958"/>
    </source>
</evidence>
<dbReference type="SUPFAM" id="SSF53613">
    <property type="entry name" value="Ribokinase-like"/>
    <property type="match status" value="1"/>
</dbReference>
<comment type="cofactor">
    <cofactor evidence="12">
        <name>Mg(2+)</name>
        <dbReference type="ChEBI" id="CHEBI:18420"/>
    </cofactor>
    <text evidence="12">Requires a divalent cation, most likely magnesium in vivo, as an electrophilic catalyst to aid phosphoryl group transfer. It is the chelate of the metal and the nucleotide that is the actual substrate.</text>
</comment>
<feature type="active site" description="Proton acceptor" evidence="12">
    <location>
        <position position="256"/>
    </location>
</feature>
<protein>
    <recommendedName>
        <fullName evidence="3 12">Ribokinase</fullName>
        <shortName evidence="12">RK</shortName>
        <ecNumber evidence="2 12">2.7.1.15</ecNumber>
    </recommendedName>
</protein>
<dbReference type="InterPro" id="IPR011877">
    <property type="entry name" value="Ribokinase"/>
</dbReference>
<evidence type="ECO:0000256" key="7">
    <source>
        <dbReference type="ARBA" id="ARBA00022777"/>
    </source>
</evidence>
<evidence type="ECO:0000256" key="6">
    <source>
        <dbReference type="ARBA" id="ARBA00022741"/>
    </source>
</evidence>
<dbReference type="EC" id="2.7.1.15" evidence="2 12"/>
<comment type="similarity">
    <text evidence="1">Belongs to the carbohydrate kinase pfkB family.</text>
</comment>
<feature type="binding site" evidence="12">
    <location>
        <position position="256"/>
    </location>
    <ligand>
        <name>substrate</name>
    </ligand>
</feature>
<sequence>MKKEKIPSISVLGSLHIDLVNKTKRIPEVGETVWGGKFKMTPGGKGANQAVAASRLGAEVKLLGKIGSDYFGEILVDNIANEGIPTNNLISNDEFHTGVAEIIVDSKGRNIISVAPGANAELTVNDLESKTDFFESSDLFLTQLEIPVEVVEYALEKASENGLKTILNPAPAKEISDKILRNVDILVPNRIELMDIAGEGRTSNSLKEAARDILKRGPEAIVVTLGEDGALLVSDEEATKFEGTKIEAMDTTGAGDAFCAGLATSMASGKSLQESVKTGNLAGALTTTKLGAQEALPTYQELSDFKKEIN</sequence>
<evidence type="ECO:0000256" key="11">
    <source>
        <dbReference type="ARBA" id="ARBA00023277"/>
    </source>
</evidence>
<feature type="binding site" evidence="12">
    <location>
        <position position="145"/>
    </location>
    <ligand>
        <name>substrate</name>
    </ligand>
</feature>
<keyword evidence="10 12" id="KW-0630">Potassium</keyword>
<feature type="binding site" evidence="12">
    <location>
        <begin position="16"/>
        <end position="18"/>
    </location>
    <ligand>
        <name>substrate</name>
    </ligand>
</feature>
<feature type="binding site" evidence="12">
    <location>
        <position position="280"/>
    </location>
    <ligand>
        <name>ATP</name>
        <dbReference type="ChEBI" id="CHEBI:30616"/>
    </ligand>
</feature>
<dbReference type="GO" id="GO:0046872">
    <property type="term" value="F:metal ion binding"/>
    <property type="evidence" value="ECO:0007669"/>
    <property type="project" value="UniProtKB-KW"/>
</dbReference>
<feature type="binding site" evidence="12">
    <location>
        <position position="189"/>
    </location>
    <ligand>
        <name>ATP</name>
        <dbReference type="ChEBI" id="CHEBI:30616"/>
    </ligand>
</feature>
<proteinExistence type="inferred from homology"/>
<dbReference type="GO" id="GO:0004747">
    <property type="term" value="F:ribokinase activity"/>
    <property type="evidence" value="ECO:0007669"/>
    <property type="project" value="UniProtKB-UniRule"/>
</dbReference>
<comment type="pathway">
    <text evidence="12">Carbohydrate metabolism; D-ribose degradation; D-ribose 5-phosphate from beta-D-ribopyranose: step 2/2.</text>
</comment>
<gene>
    <name evidence="12" type="primary">rbsK</name>
    <name evidence="14" type="ORF">AKJ54_00010</name>
</gene>
<evidence type="ECO:0000256" key="8">
    <source>
        <dbReference type="ARBA" id="ARBA00022840"/>
    </source>
</evidence>
<comment type="activity regulation">
    <text evidence="12">Activated by a monovalent cation that binds near, but not in, the active site. The most likely occupant of the site in vivo is potassium. Ion binding induces a conformational change that may alter substrate affinity.</text>
</comment>
<feature type="binding site" evidence="12">
    <location>
        <begin position="44"/>
        <end position="48"/>
    </location>
    <ligand>
        <name>substrate</name>
    </ligand>
</feature>
<evidence type="ECO:0000259" key="13">
    <source>
        <dbReference type="Pfam" id="PF00294"/>
    </source>
</evidence>
<feature type="binding site" evidence="12">
    <location>
        <position position="252"/>
    </location>
    <ligand>
        <name>K(+)</name>
        <dbReference type="ChEBI" id="CHEBI:29103"/>
    </ligand>
</feature>
<evidence type="ECO:0000313" key="14">
    <source>
        <dbReference type="EMBL" id="KXB07584.1"/>
    </source>
</evidence>
<feature type="domain" description="Carbohydrate kinase PfkB" evidence="13">
    <location>
        <begin position="8"/>
        <end position="298"/>
    </location>
</feature>
<evidence type="ECO:0000256" key="4">
    <source>
        <dbReference type="ARBA" id="ARBA00022679"/>
    </source>
</evidence>
<dbReference type="InterPro" id="IPR029056">
    <property type="entry name" value="Ribokinase-like"/>
</dbReference>
<comment type="subunit">
    <text evidence="12">Homodimer.</text>
</comment>
<evidence type="ECO:0000256" key="9">
    <source>
        <dbReference type="ARBA" id="ARBA00022842"/>
    </source>
</evidence>
<dbReference type="UniPathway" id="UPA00916">
    <property type="reaction ID" value="UER00889"/>
</dbReference>
<keyword evidence="9 12" id="KW-0460">Magnesium</keyword>
<evidence type="ECO:0000256" key="12">
    <source>
        <dbReference type="HAMAP-Rule" id="MF_01987"/>
    </source>
</evidence>
<keyword evidence="12" id="KW-0963">Cytoplasm</keyword>
<dbReference type="Gene3D" id="3.40.1190.20">
    <property type="match status" value="1"/>
</dbReference>
<feature type="binding site" evidence="12">
    <location>
        <begin position="224"/>
        <end position="229"/>
    </location>
    <ligand>
        <name>ATP</name>
        <dbReference type="ChEBI" id="CHEBI:30616"/>
    </ligand>
</feature>
<evidence type="ECO:0000256" key="5">
    <source>
        <dbReference type="ARBA" id="ARBA00022723"/>
    </source>
</evidence>
<comment type="similarity">
    <text evidence="12">Belongs to the carbohydrate kinase PfkB family. Ribokinase subfamily.</text>
</comment>
<keyword evidence="8 12" id="KW-0067">ATP-binding</keyword>
<feature type="binding site" evidence="12">
    <location>
        <position position="289"/>
    </location>
    <ligand>
        <name>K(+)</name>
        <dbReference type="ChEBI" id="CHEBI:29103"/>
    </ligand>
</feature>
<feature type="binding site" evidence="12">
    <location>
        <position position="286"/>
    </location>
    <ligand>
        <name>K(+)</name>
        <dbReference type="ChEBI" id="CHEBI:29103"/>
    </ligand>
</feature>
<dbReference type="HAMAP" id="MF_01987">
    <property type="entry name" value="Ribokinase"/>
    <property type="match status" value="1"/>
</dbReference>
<keyword evidence="15" id="KW-1185">Reference proteome</keyword>
<dbReference type="InterPro" id="IPR002139">
    <property type="entry name" value="Ribo/fructo_kinase"/>
</dbReference>
<dbReference type="PANTHER" id="PTHR10584">
    <property type="entry name" value="SUGAR KINASE"/>
    <property type="match status" value="1"/>
</dbReference>
<comment type="caution">
    <text evidence="12">Lacks conserved residue(s) required for the propagation of feature annotation.</text>
</comment>
<dbReference type="InterPro" id="IPR002173">
    <property type="entry name" value="Carboh/pur_kinase_PfkB_CS"/>
</dbReference>
<dbReference type="GO" id="GO:0005524">
    <property type="term" value="F:ATP binding"/>
    <property type="evidence" value="ECO:0007669"/>
    <property type="project" value="UniProtKB-UniRule"/>
</dbReference>
<dbReference type="InterPro" id="IPR011611">
    <property type="entry name" value="PfkB_dom"/>
</dbReference>
<keyword evidence="11 12" id="KW-0119">Carbohydrate metabolism</keyword>
<dbReference type="EMBL" id="LHYH01000001">
    <property type="protein sequence ID" value="KXB07584.1"/>
    <property type="molecule type" value="Genomic_DNA"/>
</dbReference>
<dbReference type="PATRIC" id="fig|1698283.3.peg.2"/>
<comment type="subcellular location">
    <subcellularLocation>
        <location evidence="12">Cytoplasm</location>
    </subcellularLocation>
</comment>
<evidence type="ECO:0000256" key="3">
    <source>
        <dbReference type="ARBA" id="ARBA00016943"/>
    </source>
</evidence>
<keyword evidence="4 12" id="KW-0808">Transferase</keyword>
<evidence type="ECO:0000313" key="15">
    <source>
        <dbReference type="Proteomes" id="UP000070504"/>
    </source>
</evidence>
<dbReference type="GO" id="GO:0019303">
    <property type="term" value="P:D-ribose catabolic process"/>
    <property type="evidence" value="ECO:0007669"/>
    <property type="project" value="UniProtKB-UniRule"/>
</dbReference>
<name>A0A133VMA4_9EURY</name>
<keyword evidence="7 12" id="KW-0418">Kinase</keyword>
<dbReference type="PANTHER" id="PTHR10584:SF166">
    <property type="entry name" value="RIBOKINASE"/>
    <property type="match status" value="1"/>
</dbReference>
<evidence type="ECO:0000256" key="2">
    <source>
        <dbReference type="ARBA" id="ARBA00012035"/>
    </source>
</evidence>
<dbReference type="CDD" id="cd01174">
    <property type="entry name" value="ribokinase"/>
    <property type="match status" value="1"/>
</dbReference>
<reference evidence="14 15" key="1">
    <citation type="journal article" date="2016" name="Sci. Rep.">
        <title>Metabolic traits of an uncultured archaeal lineage -MSBL1- from brine pools of the Red Sea.</title>
        <authorList>
            <person name="Mwirichia R."/>
            <person name="Alam I."/>
            <person name="Rashid M."/>
            <person name="Vinu M."/>
            <person name="Ba-Alawi W."/>
            <person name="Anthony Kamau A."/>
            <person name="Kamanda Ngugi D."/>
            <person name="Goker M."/>
            <person name="Klenk H.P."/>
            <person name="Bajic V."/>
            <person name="Stingl U."/>
        </authorList>
    </citation>
    <scope>NUCLEOTIDE SEQUENCE [LARGE SCALE GENOMIC DNA]</scope>
    <source>
        <strain evidence="14">SCGC-AAA382K21</strain>
    </source>
</reference>
<dbReference type="Pfam" id="PF00294">
    <property type="entry name" value="PfkB"/>
    <property type="match status" value="1"/>
</dbReference>
<comment type="function">
    <text evidence="12">Catalyzes the phosphorylation of ribose at O-5 in a reaction requiring ATP and magnesium. The resulting D-ribose-5-phosphate can then be used either for sythesis of nucleotides, histidine, and tryptophan, or as a component of the pentose phosphate pathway.</text>
</comment>
<dbReference type="AlphaFoldDB" id="A0A133VMA4"/>
<dbReference type="PROSITE" id="PS00584">
    <property type="entry name" value="PFKB_KINASES_2"/>
    <property type="match status" value="1"/>
</dbReference>
<comment type="caution">
    <text evidence="14">The sequence shown here is derived from an EMBL/GenBank/DDBJ whole genome shotgun (WGS) entry which is preliminary data.</text>
</comment>
<dbReference type="PRINTS" id="PR00990">
    <property type="entry name" value="RIBOKINASE"/>
</dbReference>